<accession>A0AAV4Q2B9</accession>
<proteinExistence type="predicted"/>
<dbReference type="AlphaFoldDB" id="A0AAV4Q2B9"/>
<evidence type="ECO:0000313" key="2">
    <source>
        <dbReference type="Proteomes" id="UP001054945"/>
    </source>
</evidence>
<keyword evidence="2" id="KW-1185">Reference proteome</keyword>
<sequence length="94" mass="10877">MCLLKERIPSVVSSPYLGCVPATARAKILLRLKRRGTCKRGLLFVHRRSDHSTGCRFLDPINFQTLFAVILRQFIKHSSGSWLQMKNIFQEKME</sequence>
<evidence type="ECO:0000313" key="1">
    <source>
        <dbReference type="EMBL" id="GIY02589.1"/>
    </source>
</evidence>
<dbReference type="EMBL" id="BPLR01005458">
    <property type="protein sequence ID" value="GIY02589.1"/>
    <property type="molecule type" value="Genomic_DNA"/>
</dbReference>
<gene>
    <name evidence="1" type="ORF">CEXT_301551</name>
</gene>
<protein>
    <submittedName>
        <fullName evidence="1">Uncharacterized protein</fullName>
    </submittedName>
</protein>
<dbReference type="Proteomes" id="UP001054945">
    <property type="component" value="Unassembled WGS sequence"/>
</dbReference>
<organism evidence="1 2">
    <name type="scientific">Caerostris extrusa</name>
    <name type="common">Bark spider</name>
    <name type="synonym">Caerostris bankana</name>
    <dbReference type="NCBI Taxonomy" id="172846"/>
    <lineage>
        <taxon>Eukaryota</taxon>
        <taxon>Metazoa</taxon>
        <taxon>Ecdysozoa</taxon>
        <taxon>Arthropoda</taxon>
        <taxon>Chelicerata</taxon>
        <taxon>Arachnida</taxon>
        <taxon>Araneae</taxon>
        <taxon>Araneomorphae</taxon>
        <taxon>Entelegynae</taxon>
        <taxon>Araneoidea</taxon>
        <taxon>Araneidae</taxon>
        <taxon>Caerostris</taxon>
    </lineage>
</organism>
<name>A0AAV4Q2B9_CAEEX</name>
<reference evidence="1 2" key="1">
    <citation type="submission" date="2021-06" db="EMBL/GenBank/DDBJ databases">
        <title>Caerostris extrusa draft genome.</title>
        <authorList>
            <person name="Kono N."/>
            <person name="Arakawa K."/>
        </authorList>
    </citation>
    <scope>NUCLEOTIDE SEQUENCE [LARGE SCALE GENOMIC DNA]</scope>
</reference>
<comment type="caution">
    <text evidence="1">The sequence shown here is derived from an EMBL/GenBank/DDBJ whole genome shotgun (WGS) entry which is preliminary data.</text>
</comment>